<evidence type="ECO:0000259" key="3">
    <source>
        <dbReference type="Pfam" id="PF13505"/>
    </source>
</evidence>
<feature type="chain" id="PRO_5004208070" description="Outer membrane protein beta-barrel domain-containing protein" evidence="2">
    <location>
        <begin position="21"/>
        <end position="185"/>
    </location>
</feature>
<dbReference type="EMBL" id="CP000248">
    <property type="protein sequence ID" value="ABD25747.1"/>
    <property type="molecule type" value="Genomic_DNA"/>
</dbReference>
<dbReference type="Gene3D" id="2.40.160.20">
    <property type="match status" value="1"/>
</dbReference>
<evidence type="ECO:0000256" key="1">
    <source>
        <dbReference type="ARBA" id="ARBA00022729"/>
    </source>
</evidence>
<organism evidence="4 5">
    <name type="scientific">Novosphingobium aromaticivorans (strain ATCC 700278 / DSM 12444 / CCUG 56034 / CIP 105152 / NBRC 16084 / F199)</name>
    <dbReference type="NCBI Taxonomy" id="279238"/>
    <lineage>
        <taxon>Bacteria</taxon>
        <taxon>Pseudomonadati</taxon>
        <taxon>Pseudomonadota</taxon>
        <taxon>Alphaproteobacteria</taxon>
        <taxon>Sphingomonadales</taxon>
        <taxon>Sphingomonadaceae</taxon>
        <taxon>Novosphingobium</taxon>
    </lineage>
</organism>
<dbReference type="SUPFAM" id="SSF56925">
    <property type="entry name" value="OMPA-like"/>
    <property type="match status" value="1"/>
</dbReference>
<dbReference type="HOGENOM" id="CLU_1459900_0_0_5"/>
<protein>
    <recommendedName>
        <fullName evidence="3">Outer membrane protein beta-barrel domain-containing protein</fullName>
    </recommendedName>
</protein>
<feature type="signal peptide" evidence="2">
    <location>
        <begin position="1"/>
        <end position="20"/>
    </location>
</feature>
<proteinExistence type="predicted"/>
<evidence type="ECO:0000313" key="5">
    <source>
        <dbReference type="Proteomes" id="UP000009134"/>
    </source>
</evidence>
<dbReference type="AlphaFoldDB" id="Q2G8S6"/>
<dbReference type="Proteomes" id="UP000009134">
    <property type="component" value="Chromosome"/>
</dbReference>
<accession>Q2G8S6</accession>
<evidence type="ECO:0000256" key="2">
    <source>
        <dbReference type="SAM" id="SignalP"/>
    </source>
</evidence>
<keyword evidence="1 2" id="KW-0732">Signal</keyword>
<dbReference type="eggNOG" id="COG3637">
    <property type="taxonomic scope" value="Bacteria"/>
</dbReference>
<sequence length="185" mass="18949">MRLVLLSLAASLVAATPALAAGDAGAYVGVGVTHDNLASSGDDEGVGINGVGGTVFAGYNFDLTSSVYAGVEANFDLATAKIGDDTDSLEADYAFGGSALLGFRPSDSTALYGRVGYQRGRGTLTVDGTEYSDSADGLRLGLGLQADLTEKLGVRVEYNHTHYYGENGSTGLNNNQAAVSLVYGF</sequence>
<name>Q2G8S6_NOVAD</name>
<evidence type="ECO:0000313" key="4">
    <source>
        <dbReference type="EMBL" id="ABD25747.1"/>
    </source>
</evidence>
<feature type="domain" description="Outer membrane protein beta-barrel" evidence="3">
    <location>
        <begin position="7"/>
        <end position="185"/>
    </location>
</feature>
<dbReference type="InterPro" id="IPR027385">
    <property type="entry name" value="Beta-barrel_OMP"/>
</dbReference>
<dbReference type="RefSeq" id="WP_011444961.1">
    <property type="nucleotide sequence ID" value="NC_007794.1"/>
</dbReference>
<dbReference type="InterPro" id="IPR011250">
    <property type="entry name" value="OMP/PagP_B-barrel"/>
</dbReference>
<dbReference type="Pfam" id="PF13505">
    <property type="entry name" value="OMP_b-brl"/>
    <property type="match status" value="1"/>
</dbReference>
<dbReference type="KEGG" id="nar:Saro_1303"/>
<keyword evidence="5" id="KW-1185">Reference proteome</keyword>
<gene>
    <name evidence="4" type="ordered locus">Saro_1303</name>
</gene>
<reference evidence="5" key="1">
    <citation type="submission" date="2006-01" db="EMBL/GenBank/DDBJ databases">
        <title>Complete sequence of Novosphingobium aromaticivorans DSM 12444.</title>
        <authorList>
            <consortium name="US DOE Joint Genome Institute"/>
            <person name="Copeland A."/>
            <person name="Lucas S."/>
            <person name="Lapidus A."/>
            <person name="Barry K."/>
            <person name="Detter J.C."/>
            <person name="Glavina T."/>
            <person name="Hammon N."/>
            <person name="Israni S."/>
            <person name="Pitluck S."/>
            <person name="Chain P."/>
            <person name="Malfatti S."/>
            <person name="Shin M."/>
            <person name="Vergez L."/>
            <person name="Schmutz J."/>
            <person name="Larimer F."/>
            <person name="Land M."/>
            <person name="Kyrpides N."/>
            <person name="Ivanova N."/>
            <person name="Fredrickson J."/>
            <person name="Balkwill D."/>
            <person name="Romine M.F."/>
            <person name="Richardson P."/>
        </authorList>
    </citation>
    <scope>NUCLEOTIDE SEQUENCE [LARGE SCALE GENOMIC DNA]</scope>
    <source>
        <strain evidence="5">ATCC 700278 / DSM 12444 / CCUG 56034 / CIP 105152 / NBRC 16084 / F199</strain>
    </source>
</reference>